<feature type="transmembrane region" description="Helical" evidence="2">
    <location>
        <begin position="207"/>
        <end position="229"/>
    </location>
</feature>
<evidence type="ECO:0000256" key="2">
    <source>
        <dbReference type="SAM" id="Phobius"/>
    </source>
</evidence>
<evidence type="ECO:0000256" key="1">
    <source>
        <dbReference type="SAM" id="MobiDB-lite"/>
    </source>
</evidence>
<keyword evidence="2" id="KW-0812">Transmembrane</keyword>
<evidence type="ECO:0000313" key="4">
    <source>
        <dbReference type="Proteomes" id="UP000655589"/>
    </source>
</evidence>
<dbReference type="InterPro" id="IPR008910">
    <property type="entry name" value="MSC_TM_helix"/>
</dbReference>
<feature type="transmembrane region" description="Helical" evidence="2">
    <location>
        <begin position="173"/>
        <end position="195"/>
    </location>
</feature>
<dbReference type="EMBL" id="BMPT01000001">
    <property type="protein sequence ID" value="GGM09738.1"/>
    <property type="molecule type" value="Genomic_DNA"/>
</dbReference>
<name>A0A8H9GEG4_9MICO</name>
<dbReference type="Pfam" id="PF05552">
    <property type="entry name" value="MS_channel_1st_1"/>
    <property type="match status" value="2"/>
</dbReference>
<gene>
    <name evidence="3" type="ORF">GCM10010102_01970</name>
</gene>
<accession>A0A8H9GEG4</accession>
<evidence type="ECO:0000313" key="3">
    <source>
        <dbReference type="EMBL" id="GGM09738.1"/>
    </source>
</evidence>
<sequence>MAYRKVPGKVSEGERTMTFLQAGLTVPYQVDWLEPLTSALRAVASFVPKLLVFLVVFLIGYFIAKAIARFVGMILNRIGFNRVLERAGANRLLSGSGIEPIGLLTKIIYYFILLITLQLALSAFGPTNPVSQIVNDIVAWLPSLLVAIVIVVIAGAIANAVKDLLTRTMGGVSYGPLVAKAVSFLIIALGVIAAVNQVGIGTTVTMPVLIAFLATVAGILIVGVGGALIGPMRSRVEGFLGNLSSGGGAAAAAPGAAPVAPAAPPAGPGAAPGGSPASGSFAPPPPRDV</sequence>
<keyword evidence="4" id="KW-1185">Reference proteome</keyword>
<keyword evidence="2" id="KW-0472">Membrane</keyword>
<dbReference type="RefSeq" id="WP_229784898.1">
    <property type="nucleotide sequence ID" value="NZ_BMPT01000001.1"/>
</dbReference>
<feature type="transmembrane region" description="Helical" evidence="2">
    <location>
        <begin position="42"/>
        <end position="64"/>
    </location>
</feature>
<keyword evidence="2" id="KW-1133">Transmembrane helix</keyword>
<feature type="compositionally biased region" description="Low complexity" evidence="1">
    <location>
        <begin position="250"/>
        <end position="260"/>
    </location>
</feature>
<reference evidence="3" key="1">
    <citation type="journal article" date="2014" name="Int. J. Syst. Evol. Microbiol.">
        <title>Complete genome sequence of Corynebacterium casei LMG S-19264T (=DSM 44701T), isolated from a smear-ripened cheese.</title>
        <authorList>
            <consortium name="US DOE Joint Genome Institute (JGI-PGF)"/>
            <person name="Walter F."/>
            <person name="Albersmeier A."/>
            <person name="Kalinowski J."/>
            <person name="Ruckert C."/>
        </authorList>
    </citation>
    <scope>NUCLEOTIDE SEQUENCE</scope>
    <source>
        <strain evidence="3">JCM 3051</strain>
    </source>
</reference>
<feature type="transmembrane region" description="Helical" evidence="2">
    <location>
        <begin position="137"/>
        <end position="161"/>
    </location>
</feature>
<dbReference type="Proteomes" id="UP000655589">
    <property type="component" value="Unassembled WGS sequence"/>
</dbReference>
<feature type="transmembrane region" description="Helical" evidence="2">
    <location>
        <begin position="107"/>
        <end position="125"/>
    </location>
</feature>
<reference evidence="3" key="2">
    <citation type="submission" date="2020-09" db="EMBL/GenBank/DDBJ databases">
        <authorList>
            <person name="Sun Q."/>
            <person name="Ohkuma M."/>
        </authorList>
    </citation>
    <scope>NUCLEOTIDE SEQUENCE</scope>
    <source>
        <strain evidence="3">JCM 3051</strain>
    </source>
</reference>
<comment type="caution">
    <text evidence="3">The sequence shown here is derived from an EMBL/GenBank/DDBJ whole genome shotgun (WGS) entry which is preliminary data.</text>
</comment>
<organism evidence="3 4">
    <name type="scientific">Promicromonospora citrea</name>
    <dbReference type="NCBI Taxonomy" id="43677"/>
    <lineage>
        <taxon>Bacteria</taxon>
        <taxon>Bacillati</taxon>
        <taxon>Actinomycetota</taxon>
        <taxon>Actinomycetes</taxon>
        <taxon>Micrococcales</taxon>
        <taxon>Promicromonosporaceae</taxon>
        <taxon>Promicromonospora</taxon>
    </lineage>
</organism>
<protein>
    <submittedName>
        <fullName evidence="3">Uncharacterized protein</fullName>
    </submittedName>
</protein>
<feature type="region of interest" description="Disordered" evidence="1">
    <location>
        <begin position="247"/>
        <end position="289"/>
    </location>
</feature>
<proteinExistence type="predicted"/>
<dbReference type="AlphaFoldDB" id="A0A8H9GEG4"/>